<evidence type="ECO:0000313" key="14">
    <source>
        <dbReference type="Proteomes" id="UP000572057"/>
    </source>
</evidence>
<feature type="non-terminal residue" evidence="13">
    <location>
        <position position="187"/>
    </location>
</feature>
<evidence type="ECO:0000256" key="10">
    <source>
        <dbReference type="PROSITE-ProRule" id="PRU00042"/>
    </source>
</evidence>
<dbReference type="FunFam" id="3.30.160.60:FF:000912">
    <property type="entry name" value="Zinc finger protein 660"/>
    <property type="match status" value="1"/>
</dbReference>
<evidence type="ECO:0000256" key="1">
    <source>
        <dbReference type="ARBA" id="ARBA00004123"/>
    </source>
</evidence>
<comment type="caution">
    <text evidence="13">The sequence shown here is derived from an EMBL/GenBank/DDBJ whole genome shotgun (WGS) entry which is preliminary data.</text>
</comment>
<feature type="domain" description="C2H2-type" evidence="12">
    <location>
        <begin position="160"/>
        <end position="187"/>
    </location>
</feature>
<organism evidence="13 14">
    <name type="scientific">Helopsaltes ochotensis</name>
    <name type="common">Middendorff's grasshopper-warbler</name>
    <dbReference type="NCBI Taxonomy" id="3150915"/>
    <lineage>
        <taxon>Eukaryota</taxon>
        <taxon>Metazoa</taxon>
        <taxon>Chordata</taxon>
        <taxon>Craniata</taxon>
        <taxon>Vertebrata</taxon>
        <taxon>Euteleostomi</taxon>
        <taxon>Archelosauria</taxon>
        <taxon>Archosauria</taxon>
        <taxon>Dinosauria</taxon>
        <taxon>Saurischia</taxon>
        <taxon>Theropoda</taxon>
        <taxon>Coelurosauria</taxon>
        <taxon>Aves</taxon>
        <taxon>Neognathae</taxon>
        <taxon>Neoaves</taxon>
        <taxon>Telluraves</taxon>
        <taxon>Australaves</taxon>
        <taxon>Passeriformes</taxon>
        <taxon>Sylvioidea</taxon>
        <taxon>Locustellidae</taxon>
        <taxon>Helopsaltes</taxon>
    </lineage>
</organism>
<keyword evidence="4" id="KW-0677">Repeat</keyword>
<dbReference type="SMART" id="SM00355">
    <property type="entry name" value="ZnF_C2H2"/>
    <property type="match status" value="4"/>
</dbReference>
<feature type="domain" description="C2H2-type" evidence="12">
    <location>
        <begin position="78"/>
        <end position="105"/>
    </location>
</feature>
<evidence type="ECO:0000313" key="13">
    <source>
        <dbReference type="EMBL" id="NXO46463.1"/>
    </source>
</evidence>
<evidence type="ECO:0000256" key="8">
    <source>
        <dbReference type="ARBA" id="ARBA00023163"/>
    </source>
</evidence>
<dbReference type="Pfam" id="PF00096">
    <property type="entry name" value="zf-C2H2"/>
    <property type="match status" value="3"/>
</dbReference>
<keyword evidence="5 10" id="KW-0863">Zinc-finger</keyword>
<evidence type="ECO:0000256" key="6">
    <source>
        <dbReference type="ARBA" id="ARBA00022833"/>
    </source>
</evidence>
<keyword evidence="9" id="KW-0539">Nucleus</keyword>
<dbReference type="PANTHER" id="PTHR23234:SF8">
    <property type="entry name" value="C2H2-TYPE DOMAIN-CONTAINING PROTEIN"/>
    <property type="match status" value="1"/>
</dbReference>
<comment type="similarity">
    <text evidence="2">Belongs to the krueppel C2H2-type zinc-finger protein family.</text>
</comment>
<dbReference type="PROSITE" id="PS50157">
    <property type="entry name" value="ZINC_FINGER_C2H2_2"/>
    <property type="match status" value="4"/>
</dbReference>
<dbReference type="OrthoDB" id="9216077at2759"/>
<dbReference type="GO" id="GO:0008270">
    <property type="term" value="F:zinc ion binding"/>
    <property type="evidence" value="ECO:0007669"/>
    <property type="project" value="UniProtKB-KW"/>
</dbReference>
<dbReference type="InterPro" id="IPR013087">
    <property type="entry name" value="Znf_C2H2_type"/>
</dbReference>
<evidence type="ECO:0000259" key="12">
    <source>
        <dbReference type="PROSITE" id="PS50157"/>
    </source>
</evidence>
<reference evidence="14" key="1">
    <citation type="submission" date="2019-09" db="EMBL/GenBank/DDBJ databases">
        <title>Bird 10,000 Genomes (B10K) Project - Family phase.</title>
        <authorList>
            <person name="Zhang G."/>
        </authorList>
    </citation>
    <scope>NUCLEOTIDE SEQUENCE [LARGE SCALE GENOMIC DNA]</scope>
</reference>
<dbReference type="SUPFAM" id="SSF57667">
    <property type="entry name" value="beta-beta-alpha zinc fingers"/>
    <property type="match status" value="3"/>
</dbReference>
<keyword evidence="7" id="KW-0805">Transcription regulation</keyword>
<dbReference type="FunFam" id="3.30.160.60:FF:000060">
    <property type="entry name" value="zinc finger protein 436"/>
    <property type="match status" value="1"/>
</dbReference>
<keyword evidence="8" id="KW-0804">Transcription</keyword>
<sequence length="187" mass="21584">ETREDESLQQNLMEEATLNDSERQESNGEEKPKESPTGRSSKPSPGCSEEKRPPPRPCLIQRPSLVVLEQLPTREKPYRCLECGKSFSHTSHLFIHHQVHTGEWPYKCMECGKSFSCTSHLIPHMHQHTGEQPYECGECEKSFSLSCTLIQHRKTHKNTFHCSDCGKGFKYNFTLSVHQYIHTEERP</sequence>
<dbReference type="GO" id="GO:0005634">
    <property type="term" value="C:nucleus"/>
    <property type="evidence" value="ECO:0007669"/>
    <property type="project" value="UniProtKB-SubCell"/>
</dbReference>
<dbReference type="FunFam" id="3.30.160.60:FF:001119">
    <property type="entry name" value="zinc finger protein 408"/>
    <property type="match status" value="1"/>
</dbReference>
<name>A0A7L1SAR1_9PASS</name>
<dbReference type="InterPro" id="IPR036236">
    <property type="entry name" value="Znf_C2H2_sf"/>
</dbReference>
<keyword evidence="6" id="KW-0862">Zinc</keyword>
<evidence type="ECO:0000256" key="7">
    <source>
        <dbReference type="ARBA" id="ARBA00023015"/>
    </source>
</evidence>
<evidence type="ECO:0000256" key="11">
    <source>
        <dbReference type="SAM" id="MobiDB-lite"/>
    </source>
</evidence>
<evidence type="ECO:0000256" key="5">
    <source>
        <dbReference type="ARBA" id="ARBA00022771"/>
    </source>
</evidence>
<keyword evidence="14" id="KW-1185">Reference proteome</keyword>
<feature type="domain" description="C2H2-type" evidence="12">
    <location>
        <begin position="106"/>
        <end position="133"/>
    </location>
</feature>
<evidence type="ECO:0000256" key="9">
    <source>
        <dbReference type="ARBA" id="ARBA00023242"/>
    </source>
</evidence>
<gene>
    <name evidence="13" type="primary">Znf3_8</name>
    <name evidence="13" type="ORF">LOCOCH_R11731</name>
</gene>
<dbReference type="FunFam" id="3.30.160.60:FF:000135">
    <property type="entry name" value="Zinc finger protein 358"/>
    <property type="match status" value="1"/>
</dbReference>
<accession>A0A7L1SAR1</accession>
<feature type="region of interest" description="Disordered" evidence="11">
    <location>
        <begin position="1"/>
        <end position="61"/>
    </location>
</feature>
<dbReference type="AlphaFoldDB" id="A0A7L1SAR1"/>
<feature type="compositionally biased region" description="Basic and acidic residues" evidence="11">
    <location>
        <begin position="20"/>
        <end position="36"/>
    </location>
</feature>
<feature type="domain" description="C2H2-type" evidence="12">
    <location>
        <begin position="134"/>
        <end position="156"/>
    </location>
</feature>
<dbReference type="Proteomes" id="UP000572057">
    <property type="component" value="Unassembled WGS sequence"/>
</dbReference>
<dbReference type="Gene3D" id="3.30.160.60">
    <property type="entry name" value="Classic Zinc Finger"/>
    <property type="match status" value="4"/>
</dbReference>
<feature type="non-terminal residue" evidence="13">
    <location>
        <position position="1"/>
    </location>
</feature>
<dbReference type="EMBL" id="VXBM01004074">
    <property type="protein sequence ID" value="NXO46463.1"/>
    <property type="molecule type" value="Genomic_DNA"/>
</dbReference>
<evidence type="ECO:0000256" key="2">
    <source>
        <dbReference type="ARBA" id="ARBA00006991"/>
    </source>
</evidence>
<dbReference type="PANTHER" id="PTHR23234">
    <property type="entry name" value="ZNF44 PROTEIN"/>
    <property type="match status" value="1"/>
</dbReference>
<evidence type="ECO:0000256" key="3">
    <source>
        <dbReference type="ARBA" id="ARBA00022723"/>
    </source>
</evidence>
<evidence type="ECO:0000256" key="4">
    <source>
        <dbReference type="ARBA" id="ARBA00022737"/>
    </source>
</evidence>
<dbReference type="InterPro" id="IPR050758">
    <property type="entry name" value="Znf_C2H2-type"/>
</dbReference>
<proteinExistence type="inferred from homology"/>
<keyword evidence="3" id="KW-0479">Metal-binding</keyword>
<dbReference type="PROSITE" id="PS00028">
    <property type="entry name" value="ZINC_FINGER_C2H2_1"/>
    <property type="match status" value="3"/>
</dbReference>
<comment type="subcellular location">
    <subcellularLocation>
        <location evidence="1">Nucleus</location>
    </subcellularLocation>
</comment>
<protein>
    <submittedName>
        <fullName evidence="13">ZNF3 protein</fullName>
    </submittedName>
</protein>